<dbReference type="Pfam" id="PF08695">
    <property type="entry name" value="Coa1"/>
    <property type="match status" value="1"/>
</dbReference>
<gene>
    <name evidence="3" type="ORF">JMJ35_003020</name>
</gene>
<feature type="region of interest" description="Disordered" evidence="1">
    <location>
        <begin position="42"/>
        <end position="62"/>
    </location>
</feature>
<evidence type="ECO:0000256" key="2">
    <source>
        <dbReference type="SAM" id="Phobius"/>
    </source>
</evidence>
<dbReference type="GO" id="GO:0033617">
    <property type="term" value="P:mitochondrial respiratory chain complex IV assembly"/>
    <property type="evidence" value="ECO:0007669"/>
    <property type="project" value="InterPro"/>
</dbReference>
<dbReference type="InterPro" id="IPR042432">
    <property type="entry name" value="Coa1_fungi"/>
</dbReference>
<feature type="transmembrane region" description="Helical" evidence="2">
    <location>
        <begin position="68"/>
        <end position="90"/>
    </location>
</feature>
<dbReference type="PANTHER" id="PTHR28523:SF1">
    <property type="entry name" value="CYTOCHROME C OXIDASE ASSEMBLY FACTOR 1"/>
    <property type="match status" value="1"/>
</dbReference>
<accession>A0AA39R6V3</accession>
<dbReference type="EMBL" id="JAFEKC020000005">
    <property type="protein sequence ID" value="KAK0514403.1"/>
    <property type="molecule type" value="Genomic_DNA"/>
</dbReference>
<reference evidence="3" key="1">
    <citation type="submission" date="2023-03" db="EMBL/GenBank/DDBJ databases">
        <title>Complete genome of Cladonia borealis.</title>
        <authorList>
            <person name="Park H."/>
        </authorList>
    </citation>
    <scope>NUCLEOTIDE SEQUENCE</scope>
    <source>
        <strain evidence="3">ANT050790</strain>
    </source>
</reference>
<keyword evidence="2" id="KW-1133">Transmembrane helix</keyword>
<protein>
    <recommendedName>
        <fullName evidence="5">Cytochrome oxidase complex assembly protein</fullName>
    </recommendedName>
</protein>
<feature type="region of interest" description="Disordered" evidence="1">
    <location>
        <begin position="1"/>
        <end position="21"/>
    </location>
</feature>
<evidence type="ECO:0008006" key="5">
    <source>
        <dbReference type="Google" id="ProtNLM"/>
    </source>
</evidence>
<comment type="caution">
    <text evidence="3">The sequence shown here is derived from an EMBL/GenBank/DDBJ whole genome shotgun (WGS) entry which is preliminary data.</text>
</comment>
<keyword evidence="2" id="KW-0812">Transmembrane</keyword>
<dbReference type="AlphaFoldDB" id="A0AA39R6V3"/>
<dbReference type="GO" id="GO:0005743">
    <property type="term" value="C:mitochondrial inner membrane"/>
    <property type="evidence" value="ECO:0007669"/>
    <property type="project" value="TreeGrafter"/>
</dbReference>
<proteinExistence type="predicted"/>
<evidence type="ECO:0000313" key="4">
    <source>
        <dbReference type="Proteomes" id="UP001166286"/>
    </source>
</evidence>
<dbReference type="InterPro" id="IPR014807">
    <property type="entry name" value="Coa1"/>
</dbReference>
<sequence length="204" mass="22951">MKPRLPQSLLPLHSRPSSHLHRSAPPFYSLLPRPPLHHRTLIAPPAENSGPLMTRRSDRALPSPRPSWLIWARTMPIFLIIITISALGIFNYQKSSSSVVAATLYALRTSEIGKRELGEEIYFRDMFPWISGEMNQLHGRVNIAFGVKGTKGRGVMRFKSVRRGRTGKFETVEWSLETEDGRKIQLLDEGRVDPLEGTAIGGNT</sequence>
<keyword evidence="2" id="KW-0472">Membrane</keyword>
<dbReference type="PANTHER" id="PTHR28523">
    <property type="entry name" value="CYTOCHROME C OXIDASE ASSEMBLY FACTOR 1"/>
    <property type="match status" value="1"/>
</dbReference>
<evidence type="ECO:0000313" key="3">
    <source>
        <dbReference type="EMBL" id="KAK0514403.1"/>
    </source>
</evidence>
<organism evidence="3 4">
    <name type="scientific">Cladonia borealis</name>
    <dbReference type="NCBI Taxonomy" id="184061"/>
    <lineage>
        <taxon>Eukaryota</taxon>
        <taxon>Fungi</taxon>
        <taxon>Dikarya</taxon>
        <taxon>Ascomycota</taxon>
        <taxon>Pezizomycotina</taxon>
        <taxon>Lecanoromycetes</taxon>
        <taxon>OSLEUM clade</taxon>
        <taxon>Lecanoromycetidae</taxon>
        <taxon>Lecanorales</taxon>
        <taxon>Lecanorineae</taxon>
        <taxon>Cladoniaceae</taxon>
        <taxon>Cladonia</taxon>
    </lineage>
</organism>
<name>A0AA39R6V3_9LECA</name>
<keyword evidence="4" id="KW-1185">Reference proteome</keyword>
<evidence type="ECO:0000256" key="1">
    <source>
        <dbReference type="SAM" id="MobiDB-lite"/>
    </source>
</evidence>
<feature type="compositionally biased region" description="Low complexity" evidence="1">
    <location>
        <begin position="1"/>
        <end position="15"/>
    </location>
</feature>
<dbReference type="Proteomes" id="UP001166286">
    <property type="component" value="Unassembled WGS sequence"/>
</dbReference>